<accession>A0ABU5I1U4</accession>
<name>A0ABU5I1U4_9HYPH</name>
<evidence type="ECO:0000313" key="4">
    <source>
        <dbReference type="Proteomes" id="UP001294412"/>
    </source>
</evidence>
<dbReference type="Proteomes" id="UP001294412">
    <property type="component" value="Unassembled WGS sequence"/>
</dbReference>
<feature type="compositionally biased region" description="Low complexity" evidence="2">
    <location>
        <begin position="54"/>
        <end position="66"/>
    </location>
</feature>
<proteinExistence type="predicted"/>
<keyword evidence="4" id="KW-1185">Reference proteome</keyword>
<dbReference type="EMBL" id="JAXLPB010000002">
    <property type="protein sequence ID" value="MDY8109060.1"/>
    <property type="molecule type" value="Genomic_DNA"/>
</dbReference>
<sequence>MIPLAQYLNEQDGDGGFQSFAPKAAKTQERRKADFQAVGSPRAPAPKARSFESLAKPAPLDPGLDADPLDDSAFETDPDALYREMESELRRRAAPDQPIHDARALQNDLKERAGQVTAGRALDEARKSAYERGRSEALAQADADRDAAVEAALEAEREAAELRQAEAIEAARASWAETEGARLADALAEQTKRLSDAMRMTLSSILRPLAINARQRQSVDDLVEAIATLSYDGQAMSVKATGPADLLDTLRTALGDRAGHVTFNPSDDAIDVKVEMGQTVLQSRLGEWRNALEDALS</sequence>
<feature type="coiled-coil region" evidence="1">
    <location>
        <begin position="138"/>
        <end position="170"/>
    </location>
</feature>
<comment type="caution">
    <text evidence="3">The sequence shown here is derived from an EMBL/GenBank/DDBJ whole genome shotgun (WGS) entry which is preliminary data.</text>
</comment>
<organism evidence="3 4">
    <name type="scientific">Fulvimarina uroteuthidis</name>
    <dbReference type="NCBI Taxonomy" id="3098149"/>
    <lineage>
        <taxon>Bacteria</taxon>
        <taxon>Pseudomonadati</taxon>
        <taxon>Pseudomonadota</taxon>
        <taxon>Alphaproteobacteria</taxon>
        <taxon>Hyphomicrobiales</taxon>
        <taxon>Aurantimonadaceae</taxon>
        <taxon>Fulvimarina</taxon>
    </lineage>
</organism>
<evidence type="ECO:0000256" key="2">
    <source>
        <dbReference type="SAM" id="MobiDB-lite"/>
    </source>
</evidence>
<evidence type="ECO:0000256" key="1">
    <source>
        <dbReference type="SAM" id="Coils"/>
    </source>
</evidence>
<gene>
    <name evidence="3" type="ORF">U0C82_07870</name>
</gene>
<feature type="region of interest" description="Disordered" evidence="2">
    <location>
        <begin position="1"/>
        <end position="75"/>
    </location>
</feature>
<evidence type="ECO:0000313" key="3">
    <source>
        <dbReference type="EMBL" id="MDY8109060.1"/>
    </source>
</evidence>
<keyword evidence="1" id="KW-0175">Coiled coil</keyword>
<protein>
    <recommendedName>
        <fullName evidence="5">Flagellar assembly protein FliH/Type III secretion system HrpE domain-containing protein</fullName>
    </recommendedName>
</protein>
<dbReference type="RefSeq" id="WP_322186522.1">
    <property type="nucleotide sequence ID" value="NZ_JAXLPB010000002.1"/>
</dbReference>
<reference evidence="3 4" key="1">
    <citation type="submission" date="2023-12" db="EMBL/GenBank/DDBJ databases">
        <title>Description of Novel Strain Fulvimarina sp. 2208YS6-2-32 isolated from Uroteuthis (Photololigo) edulis.</title>
        <authorList>
            <person name="Park J.-S."/>
        </authorList>
    </citation>
    <scope>NUCLEOTIDE SEQUENCE [LARGE SCALE GENOMIC DNA]</scope>
    <source>
        <strain evidence="3 4">2208YS6-2-32</strain>
    </source>
</reference>
<evidence type="ECO:0008006" key="5">
    <source>
        <dbReference type="Google" id="ProtNLM"/>
    </source>
</evidence>